<feature type="transmembrane region" description="Helical" evidence="2">
    <location>
        <begin position="20"/>
        <end position="46"/>
    </location>
</feature>
<evidence type="ECO:0000256" key="2">
    <source>
        <dbReference type="SAM" id="Phobius"/>
    </source>
</evidence>
<name>A0ABQ6VE45_9CORY</name>
<proteinExistence type="predicted"/>
<dbReference type="Proteomes" id="UP000436181">
    <property type="component" value="Unassembled WGS sequence"/>
</dbReference>
<comment type="caution">
    <text evidence="3">The sequence shown here is derived from an EMBL/GenBank/DDBJ whole genome shotgun (WGS) entry which is preliminary data.</text>
</comment>
<keyword evidence="2" id="KW-1133">Transmembrane helix</keyword>
<evidence type="ECO:0000313" key="4">
    <source>
        <dbReference type="Proteomes" id="UP000436181"/>
    </source>
</evidence>
<organism evidence="3 4">
    <name type="scientific">Corynebacterium zhongnanshanii</name>
    <dbReference type="NCBI Taxonomy" id="2768834"/>
    <lineage>
        <taxon>Bacteria</taxon>
        <taxon>Bacillati</taxon>
        <taxon>Actinomycetota</taxon>
        <taxon>Actinomycetes</taxon>
        <taxon>Mycobacteriales</taxon>
        <taxon>Corynebacteriaceae</taxon>
        <taxon>Corynebacterium</taxon>
    </lineage>
</organism>
<dbReference type="EMBL" id="WBZJ01000001">
    <property type="protein sequence ID" value="KAB3522702.1"/>
    <property type="molecule type" value="Genomic_DNA"/>
</dbReference>
<sequence length="354" mass="37034">MSTANMTGRSAGSRKKTGLVWKILGGLVAVILILGLFAEFGLRWYIKDNIEDTLKEQAAASRVQMQADPSVTMGSRSVVLGLLGGRIPQLDMEIPSSLQVSYENNDKSRPVVAGDPATTIHATDIALNGSSQEDMILGSLEVETVLPAEAMLAQAQQTMAESKQEQQQDGGLEGLVQQALRVTDITTDEANQTLTFQLGGGLADLVLRPRVEDGRITMDTTDVKFLGFSLPSAIVDAIGEQIAQQAEEAGNLGDHLRMSDARVTDEGLKVVMQGNDVSMAELARSLNEARGAADGTVRGGDGSASTGRAGEGHGAGADGELGAADHGAARPDAAQEQDSVTIPEPGAVGSSERR</sequence>
<keyword evidence="2" id="KW-0472">Membrane</keyword>
<keyword evidence="4" id="KW-1185">Reference proteome</keyword>
<dbReference type="Pfam" id="PF11209">
    <property type="entry name" value="LmeA"/>
    <property type="match status" value="1"/>
</dbReference>
<feature type="region of interest" description="Disordered" evidence="1">
    <location>
        <begin position="291"/>
        <end position="354"/>
    </location>
</feature>
<dbReference type="RefSeq" id="WP_151843619.1">
    <property type="nucleotide sequence ID" value="NZ_WBZJ01000001.1"/>
</dbReference>
<gene>
    <name evidence="3" type="ORF">F8377_00515</name>
</gene>
<reference evidence="3 4" key="1">
    <citation type="submission" date="2019-10" db="EMBL/GenBank/DDBJ databases">
        <title>Corynebacterium sp novel species isolated from the respiratory tract of Marmot.</title>
        <authorList>
            <person name="Zhang G."/>
        </authorList>
    </citation>
    <scope>NUCLEOTIDE SEQUENCE [LARGE SCALE GENOMIC DNA]</scope>
    <source>
        <strain evidence="3 4">336</strain>
    </source>
</reference>
<evidence type="ECO:0000313" key="3">
    <source>
        <dbReference type="EMBL" id="KAB3522702.1"/>
    </source>
</evidence>
<evidence type="ECO:0000256" key="1">
    <source>
        <dbReference type="SAM" id="MobiDB-lite"/>
    </source>
</evidence>
<accession>A0ABQ6VE45</accession>
<dbReference type="InterPro" id="IPR021373">
    <property type="entry name" value="DUF2993"/>
</dbReference>
<protein>
    <submittedName>
        <fullName evidence="3">DUF2993 domain-containing protein</fullName>
    </submittedName>
</protein>
<keyword evidence="2" id="KW-0812">Transmembrane</keyword>
<feature type="compositionally biased region" description="Low complexity" evidence="1">
    <location>
        <begin position="320"/>
        <end position="334"/>
    </location>
</feature>